<sequence length="294" mass="33647">MRPANNKKPNLYLSLSLKVILPFSLLFFLLVLLGRSSFPPTRPAEEEELHQHQQQQQPKCRQSVSDICSKIPPSLSRAIAHYAALNVTPQQTLDEIGVTLRVLERRSPCNLLVFGLGIDSLMWASLNHNGRTVFLEEDRGWIQQVREQNPSLESHHVVYDTKLTQAAELLETGRQERECSVVVDPRRSKCKLSLGDRLPREVYDLEWDVIMVDAPTGYFEGAPGRMKAIYTVGLMARNRESGETDVFVHDVNRAVEHQFSMAWLCEGYLREEVGRLRHFTIPSHRTREGRSFCP</sequence>
<organism evidence="7 8">
    <name type="scientific">Genlisea aurea</name>
    <dbReference type="NCBI Taxonomy" id="192259"/>
    <lineage>
        <taxon>Eukaryota</taxon>
        <taxon>Viridiplantae</taxon>
        <taxon>Streptophyta</taxon>
        <taxon>Embryophyta</taxon>
        <taxon>Tracheophyta</taxon>
        <taxon>Spermatophyta</taxon>
        <taxon>Magnoliopsida</taxon>
        <taxon>eudicotyledons</taxon>
        <taxon>Gunneridae</taxon>
        <taxon>Pentapetalae</taxon>
        <taxon>asterids</taxon>
        <taxon>lamiids</taxon>
        <taxon>Lamiales</taxon>
        <taxon>Lentibulariaceae</taxon>
        <taxon>Genlisea</taxon>
    </lineage>
</organism>
<accession>S8DXF4</accession>
<evidence type="ECO:0000256" key="2">
    <source>
        <dbReference type="ARBA" id="ARBA00022692"/>
    </source>
</evidence>
<dbReference type="OrthoDB" id="1896682at2759"/>
<dbReference type="GO" id="GO:0000139">
    <property type="term" value="C:Golgi membrane"/>
    <property type="evidence" value="ECO:0007669"/>
    <property type="project" value="UniProtKB-SubCell"/>
</dbReference>
<dbReference type="EMBL" id="AUSU01002841">
    <property type="protein sequence ID" value="EPS67958.1"/>
    <property type="molecule type" value="Genomic_DNA"/>
</dbReference>
<evidence type="ECO:0000313" key="8">
    <source>
        <dbReference type="Proteomes" id="UP000015453"/>
    </source>
</evidence>
<dbReference type="Proteomes" id="UP000015453">
    <property type="component" value="Unassembled WGS sequence"/>
</dbReference>
<feature type="transmembrane region" description="Helical" evidence="6">
    <location>
        <begin position="12"/>
        <end position="33"/>
    </location>
</feature>
<gene>
    <name evidence="7" type="ORF">M569_06817</name>
</gene>
<keyword evidence="2 6" id="KW-0812">Transmembrane</keyword>
<evidence type="ECO:0000256" key="3">
    <source>
        <dbReference type="ARBA" id="ARBA00022989"/>
    </source>
</evidence>
<proteinExistence type="predicted"/>
<dbReference type="InterPro" id="IPR006514">
    <property type="entry name" value="IRX15/GXM/AGM"/>
</dbReference>
<protein>
    <submittedName>
        <fullName evidence="7">Uncharacterized protein</fullName>
    </submittedName>
</protein>
<evidence type="ECO:0000256" key="6">
    <source>
        <dbReference type="SAM" id="Phobius"/>
    </source>
</evidence>
<dbReference type="Pfam" id="PF21729">
    <property type="entry name" value="IRX15_IRX15L_GXM"/>
    <property type="match status" value="1"/>
</dbReference>
<comment type="subcellular location">
    <subcellularLocation>
        <location evidence="1">Golgi apparatus membrane</location>
        <topology evidence="1">Single-pass membrane protein</topology>
    </subcellularLocation>
</comment>
<keyword evidence="8" id="KW-1185">Reference proteome</keyword>
<feature type="region of interest" description="Disordered" evidence="5">
    <location>
        <begin position="42"/>
        <end position="61"/>
    </location>
</feature>
<dbReference type="AlphaFoldDB" id="S8DXF4"/>
<evidence type="ECO:0000256" key="5">
    <source>
        <dbReference type="SAM" id="MobiDB-lite"/>
    </source>
</evidence>
<reference evidence="7 8" key="1">
    <citation type="journal article" date="2013" name="BMC Genomics">
        <title>The miniature genome of a carnivorous plant Genlisea aurea contains a low number of genes and short non-coding sequences.</title>
        <authorList>
            <person name="Leushkin E.V."/>
            <person name="Sutormin R.A."/>
            <person name="Nabieva E.R."/>
            <person name="Penin A.A."/>
            <person name="Kondrashov A.S."/>
            <person name="Logacheva M.D."/>
        </authorList>
    </citation>
    <scope>NUCLEOTIDE SEQUENCE [LARGE SCALE GENOMIC DNA]</scope>
</reference>
<keyword evidence="3 6" id="KW-1133">Transmembrane helix</keyword>
<name>S8DXF4_9LAMI</name>
<dbReference type="GO" id="GO:0045492">
    <property type="term" value="P:xylan biosynthetic process"/>
    <property type="evidence" value="ECO:0007669"/>
    <property type="project" value="InterPro"/>
</dbReference>
<evidence type="ECO:0000313" key="7">
    <source>
        <dbReference type="EMBL" id="EPS67958.1"/>
    </source>
</evidence>
<evidence type="ECO:0000256" key="1">
    <source>
        <dbReference type="ARBA" id="ARBA00004194"/>
    </source>
</evidence>
<evidence type="ECO:0000256" key="4">
    <source>
        <dbReference type="ARBA" id="ARBA00023136"/>
    </source>
</evidence>
<dbReference type="PANTHER" id="PTHR31444">
    <property type="entry name" value="OS11G0490100 PROTEIN"/>
    <property type="match status" value="1"/>
</dbReference>
<comment type="caution">
    <text evidence="7">The sequence shown here is derived from an EMBL/GenBank/DDBJ whole genome shotgun (WGS) entry which is preliminary data.</text>
</comment>
<dbReference type="NCBIfam" id="TIGR01627">
    <property type="entry name" value="A_thal_3515"/>
    <property type="match status" value="1"/>
</dbReference>
<keyword evidence="4 6" id="KW-0472">Membrane</keyword>